<dbReference type="RefSeq" id="WP_398719244.1">
    <property type="nucleotide sequence ID" value="NZ_JBIRWE010000011.1"/>
</dbReference>
<reference evidence="3 4" key="1">
    <citation type="submission" date="2024-10" db="EMBL/GenBank/DDBJ databases">
        <title>The Natural Products Discovery Center: Release of the First 8490 Sequenced Strains for Exploring Actinobacteria Biosynthetic Diversity.</title>
        <authorList>
            <person name="Kalkreuter E."/>
            <person name="Kautsar S.A."/>
            <person name="Yang D."/>
            <person name="Bader C.D."/>
            <person name="Teijaro C.N."/>
            <person name="Fluegel L."/>
            <person name="Davis C.M."/>
            <person name="Simpson J.R."/>
            <person name="Lauterbach L."/>
            <person name="Steele A.D."/>
            <person name="Gui C."/>
            <person name="Meng S."/>
            <person name="Li G."/>
            <person name="Viehrig K."/>
            <person name="Ye F."/>
            <person name="Su P."/>
            <person name="Kiefer A.F."/>
            <person name="Nichols A."/>
            <person name="Cepeda A.J."/>
            <person name="Yan W."/>
            <person name="Fan B."/>
            <person name="Jiang Y."/>
            <person name="Adhikari A."/>
            <person name="Zheng C.-J."/>
            <person name="Schuster L."/>
            <person name="Cowan T.M."/>
            <person name="Smanski M.J."/>
            <person name="Chevrette M.G."/>
            <person name="De Carvalho L.P.S."/>
            <person name="Shen B."/>
        </authorList>
    </citation>
    <scope>NUCLEOTIDE SEQUENCE [LARGE SCALE GENOMIC DNA]</scope>
    <source>
        <strain evidence="3 4">NPDC020327</strain>
    </source>
</reference>
<feature type="transmembrane region" description="Helical" evidence="2">
    <location>
        <begin position="239"/>
        <end position="257"/>
    </location>
</feature>
<evidence type="ECO:0000313" key="3">
    <source>
        <dbReference type="EMBL" id="MFI1966735.1"/>
    </source>
</evidence>
<evidence type="ECO:0000256" key="2">
    <source>
        <dbReference type="SAM" id="Phobius"/>
    </source>
</evidence>
<comment type="caution">
    <text evidence="3">The sequence shown here is derived from an EMBL/GenBank/DDBJ whole genome shotgun (WGS) entry which is preliminary data.</text>
</comment>
<protein>
    <recommendedName>
        <fullName evidence="5">Integral membrane protein</fullName>
    </recommendedName>
</protein>
<dbReference type="InterPro" id="IPR013783">
    <property type="entry name" value="Ig-like_fold"/>
</dbReference>
<dbReference type="Gene3D" id="2.60.40.10">
    <property type="entry name" value="Immunoglobulins"/>
    <property type="match status" value="1"/>
</dbReference>
<keyword evidence="2" id="KW-1133">Transmembrane helix</keyword>
<keyword evidence="2" id="KW-0812">Transmembrane</keyword>
<evidence type="ECO:0000313" key="4">
    <source>
        <dbReference type="Proteomes" id="UP001611548"/>
    </source>
</evidence>
<sequence>MAVDSARDGGSSGEGALDEGARAGGGGGVDGGGAAGGGGAGGGCRARHDAGCRCGECPAGARTAHRRAVAAFIARREELADGRGVPGALAHSVGASRQWVSDELTRSARKVAEFGRAEGRLWLRRGRGALVGPLVGEDNRFSTSRAVAALWLLVAALAVLVPALALAVSDTAERERLLDGLGLRSGLGLLTAVATAWLTALAARVVVVLRLRTRRLQKIAAERPRAADLLTDDAGRGSLADVQYAVVACVAALFALIRLVREPQRLPDLPWGIAVLAAVSAVAYLAAKATEGGRPVVLSVVRAREAGDLDGPIRPGDDIEIRGSGFVPPGAGTAEALARMVVRIGSVHVHVPLVPVAGGFGNPTDTALTVPVPAEVEPGRVHVQVVTAAGAETNRRPIDVADG</sequence>
<name>A0ABW7UY34_9ACTN</name>
<evidence type="ECO:0008006" key="5">
    <source>
        <dbReference type="Google" id="ProtNLM"/>
    </source>
</evidence>
<dbReference type="EMBL" id="JBIRWE010000011">
    <property type="protein sequence ID" value="MFI1966735.1"/>
    <property type="molecule type" value="Genomic_DNA"/>
</dbReference>
<dbReference type="Proteomes" id="UP001611548">
    <property type="component" value="Unassembled WGS sequence"/>
</dbReference>
<feature type="transmembrane region" description="Helical" evidence="2">
    <location>
        <begin position="269"/>
        <end position="287"/>
    </location>
</feature>
<feature type="region of interest" description="Disordered" evidence="1">
    <location>
        <begin position="1"/>
        <end position="24"/>
    </location>
</feature>
<feature type="transmembrane region" description="Helical" evidence="2">
    <location>
        <begin position="146"/>
        <end position="167"/>
    </location>
</feature>
<keyword evidence="4" id="KW-1185">Reference proteome</keyword>
<feature type="transmembrane region" description="Helical" evidence="2">
    <location>
        <begin position="187"/>
        <end position="209"/>
    </location>
</feature>
<accession>A0ABW7UY34</accession>
<proteinExistence type="predicted"/>
<organism evidence="3 4">
    <name type="scientific">Streptomyces pathocidini</name>
    <dbReference type="NCBI Taxonomy" id="1650571"/>
    <lineage>
        <taxon>Bacteria</taxon>
        <taxon>Bacillati</taxon>
        <taxon>Actinomycetota</taxon>
        <taxon>Actinomycetes</taxon>
        <taxon>Kitasatosporales</taxon>
        <taxon>Streptomycetaceae</taxon>
        <taxon>Streptomyces</taxon>
    </lineage>
</organism>
<keyword evidence="2" id="KW-0472">Membrane</keyword>
<evidence type="ECO:0000256" key="1">
    <source>
        <dbReference type="SAM" id="MobiDB-lite"/>
    </source>
</evidence>
<gene>
    <name evidence="3" type="ORF">ACH429_21915</name>
</gene>